<gene>
    <name evidence="1" type="ordered locus">Os10g0363350</name>
</gene>
<proteinExistence type="predicted"/>
<dbReference type="Proteomes" id="UP000000763">
    <property type="component" value="Chromosome 10"/>
</dbReference>
<accession>C7J7Q2</accession>
<dbReference type="AlphaFoldDB" id="C7J7Q2"/>
<sequence>MLNSHQTSSRAEAQSYPCMYMVLEMPSQNLPFYVQKTSSIASMIAQLNFSVSV</sequence>
<dbReference type="EMBL" id="AP008216">
    <property type="protein sequence ID" value="BAH94840.1"/>
    <property type="molecule type" value="Genomic_DNA"/>
</dbReference>
<organism evidence="1 2">
    <name type="scientific">Oryza sativa subsp. japonica</name>
    <name type="common">Rice</name>
    <dbReference type="NCBI Taxonomy" id="39947"/>
    <lineage>
        <taxon>Eukaryota</taxon>
        <taxon>Viridiplantae</taxon>
        <taxon>Streptophyta</taxon>
        <taxon>Embryophyta</taxon>
        <taxon>Tracheophyta</taxon>
        <taxon>Spermatophyta</taxon>
        <taxon>Magnoliopsida</taxon>
        <taxon>Liliopsida</taxon>
        <taxon>Poales</taxon>
        <taxon>Poaceae</taxon>
        <taxon>BOP clade</taxon>
        <taxon>Oryzoideae</taxon>
        <taxon>Oryzeae</taxon>
        <taxon>Oryzinae</taxon>
        <taxon>Oryza</taxon>
        <taxon>Oryza sativa</taxon>
    </lineage>
</organism>
<name>C7J7Q2_ORYSJ</name>
<dbReference type="KEGG" id="dosa:Os10g0363350"/>
<reference evidence="2" key="2">
    <citation type="journal article" date="2008" name="Nucleic Acids Res.">
        <title>The rice annotation project database (RAP-DB): 2008 update.</title>
        <authorList>
            <consortium name="The rice annotation project (RAP)"/>
        </authorList>
    </citation>
    <scope>GENOME REANNOTATION</scope>
    <source>
        <strain evidence="2">cv. Nipponbare</strain>
    </source>
</reference>
<reference evidence="1 2" key="1">
    <citation type="journal article" date="2005" name="Nature">
        <title>The map-based sequence of the rice genome.</title>
        <authorList>
            <consortium name="International rice genome sequencing project (IRGSP)"/>
            <person name="Matsumoto T."/>
            <person name="Wu J."/>
            <person name="Kanamori H."/>
            <person name="Katayose Y."/>
            <person name="Fujisawa M."/>
            <person name="Namiki N."/>
            <person name="Mizuno H."/>
            <person name="Yamamoto K."/>
            <person name="Antonio B.A."/>
            <person name="Baba T."/>
            <person name="Sakata K."/>
            <person name="Nagamura Y."/>
            <person name="Aoki H."/>
            <person name="Arikawa K."/>
            <person name="Arita K."/>
            <person name="Bito T."/>
            <person name="Chiden Y."/>
            <person name="Fujitsuka N."/>
            <person name="Fukunaka R."/>
            <person name="Hamada M."/>
            <person name="Harada C."/>
            <person name="Hayashi A."/>
            <person name="Hijishita S."/>
            <person name="Honda M."/>
            <person name="Hosokawa S."/>
            <person name="Ichikawa Y."/>
            <person name="Idonuma A."/>
            <person name="Iijima M."/>
            <person name="Ikeda M."/>
            <person name="Ikeno M."/>
            <person name="Ito K."/>
            <person name="Ito S."/>
            <person name="Ito T."/>
            <person name="Ito Y."/>
            <person name="Ito Y."/>
            <person name="Iwabuchi A."/>
            <person name="Kamiya K."/>
            <person name="Karasawa W."/>
            <person name="Kurita K."/>
            <person name="Katagiri S."/>
            <person name="Kikuta A."/>
            <person name="Kobayashi H."/>
            <person name="Kobayashi N."/>
            <person name="Machita K."/>
            <person name="Maehara T."/>
            <person name="Masukawa M."/>
            <person name="Mizubayashi T."/>
            <person name="Mukai Y."/>
            <person name="Nagasaki H."/>
            <person name="Nagata Y."/>
            <person name="Naito S."/>
            <person name="Nakashima M."/>
            <person name="Nakama Y."/>
            <person name="Nakamichi Y."/>
            <person name="Nakamura M."/>
            <person name="Meguro A."/>
            <person name="Negishi M."/>
            <person name="Ohta I."/>
            <person name="Ohta T."/>
            <person name="Okamoto M."/>
            <person name="Ono N."/>
            <person name="Saji S."/>
            <person name="Sakaguchi M."/>
            <person name="Sakai K."/>
            <person name="Shibata M."/>
            <person name="Shimokawa T."/>
            <person name="Song J."/>
            <person name="Takazaki Y."/>
            <person name="Terasawa K."/>
            <person name="Tsugane M."/>
            <person name="Tsuji K."/>
            <person name="Ueda S."/>
            <person name="Waki K."/>
            <person name="Yamagata H."/>
            <person name="Yamamoto M."/>
            <person name="Yamamoto S."/>
            <person name="Yamane H."/>
            <person name="Yoshiki S."/>
            <person name="Yoshihara R."/>
            <person name="Yukawa K."/>
            <person name="Zhong H."/>
            <person name="Yano M."/>
            <person name="Yuan Q."/>
            <person name="Ouyang S."/>
            <person name="Liu J."/>
            <person name="Jones K.M."/>
            <person name="Gansberger K."/>
            <person name="Moffat K."/>
            <person name="Hill J."/>
            <person name="Bera J."/>
            <person name="Fadrosh D."/>
            <person name="Jin S."/>
            <person name="Johri S."/>
            <person name="Kim M."/>
            <person name="Overton L."/>
            <person name="Reardon M."/>
            <person name="Tsitrin T."/>
            <person name="Vuong H."/>
            <person name="Weaver B."/>
            <person name="Ciecko A."/>
            <person name="Tallon L."/>
            <person name="Jackson J."/>
            <person name="Pai G."/>
            <person name="Aken S.V."/>
            <person name="Utterback T."/>
            <person name="Reidmuller S."/>
            <person name="Feldblyum T."/>
            <person name="Hsiao J."/>
            <person name="Zismann V."/>
            <person name="Iobst S."/>
            <person name="de Vazeille A.R."/>
            <person name="Buell C.R."/>
            <person name="Ying K."/>
            <person name="Li Y."/>
            <person name="Lu T."/>
            <person name="Huang Y."/>
            <person name="Zhao Q."/>
            <person name="Feng Q."/>
            <person name="Zhang L."/>
            <person name="Zhu J."/>
            <person name="Weng Q."/>
            <person name="Mu J."/>
            <person name="Lu Y."/>
            <person name="Fan D."/>
            <person name="Liu Y."/>
            <person name="Guan J."/>
            <person name="Zhang Y."/>
            <person name="Yu S."/>
            <person name="Liu X."/>
            <person name="Zhang Y."/>
            <person name="Hong G."/>
            <person name="Han B."/>
            <person name="Choisne N."/>
            <person name="Demange N."/>
            <person name="Orjeda G."/>
            <person name="Samain S."/>
            <person name="Cattolico L."/>
            <person name="Pelletier E."/>
            <person name="Couloux A."/>
            <person name="Segurens B."/>
            <person name="Wincker P."/>
            <person name="D'Hont A."/>
            <person name="Scarpelli C."/>
            <person name="Weissenbach J."/>
            <person name="Salanoubat M."/>
            <person name="Quetier F."/>
            <person name="Yu Y."/>
            <person name="Kim H.R."/>
            <person name="Rambo T."/>
            <person name="Currie J."/>
            <person name="Collura K."/>
            <person name="Luo M."/>
            <person name="Yang T."/>
            <person name="Ammiraju J.S.S."/>
            <person name="Engler F."/>
            <person name="Soderlund C."/>
            <person name="Wing R.A."/>
            <person name="Palmer L.E."/>
            <person name="de la Bastide M."/>
            <person name="Spiegel L."/>
            <person name="Nascimento L."/>
            <person name="Zutavern T."/>
            <person name="O'Shaughnessy A."/>
            <person name="Dike S."/>
            <person name="Dedhia N."/>
            <person name="Preston R."/>
            <person name="Balija V."/>
            <person name="McCombie W.R."/>
            <person name="Chow T."/>
            <person name="Chen H."/>
            <person name="Chung M."/>
            <person name="Chen C."/>
            <person name="Shaw J."/>
            <person name="Wu H."/>
            <person name="Hsiao K."/>
            <person name="Chao Y."/>
            <person name="Chu M."/>
            <person name="Cheng C."/>
            <person name="Hour A."/>
            <person name="Lee P."/>
            <person name="Lin S."/>
            <person name="Lin Y."/>
            <person name="Liou J."/>
            <person name="Liu S."/>
            <person name="Hsing Y."/>
            <person name="Raghuvanshi S."/>
            <person name="Mohanty A."/>
            <person name="Bharti A.K."/>
            <person name="Gaur A."/>
            <person name="Gupta V."/>
            <person name="Kumar D."/>
            <person name="Ravi V."/>
            <person name="Vij S."/>
            <person name="Kapur A."/>
            <person name="Khurana P."/>
            <person name="Khurana P."/>
            <person name="Khurana J.P."/>
            <person name="Tyagi A.K."/>
            <person name="Gaikwad K."/>
            <person name="Singh A."/>
            <person name="Dalal V."/>
            <person name="Srivastava S."/>
            <person name="Dixit A."/>
            <person name="Pal A.K."/>
            <person name="Ghazi I.A."/>
            <person name="Yadav M."/>
            <person name="Pandit A."/>
            <person name="Bhargava A."/>
            <person name="Sureshbabu K."/>
            <person name="Batra K."/>
            <person name="Sharma T.R."/>
            <person name="Mohapatra T."/>
            <person name="Singh N.K."/>
            <person name="Messing J."/>
            <person name="Nelson A.B."/>
            <person name="Fuks G."/>
            <person name="Kavchok S."/>
            <person name="Keizer G."/>
            <person name="Linton E."/>
            <person name="Llaca V."/>
            <person name="Song R."/>
            <person name="Tanyolac B."/>
            <person name="Young S."/>
            <person name="Ho-Il K."/>
            <person name="Hahn J.H."/>
            <person name="Sangsakoo G."/>
            <person name="Vanavichit A."/>
            <person name="de Mattos Luiz.A.T."/>
            <person name="Zimmer P.D."/>
            <person name="Malone G."/>
            <person name="Dellagostin O."/>
            <person name="de Oliveira A.C."/>
            <person name="Bevan M."/>
            <person name="Bancroft I."/>
            <person name="Minx P."/>
            <person name="Cordum H."/>
            <person name="Wilson R."/>
            <person name="Cheng Z."/>
            <person name="Jin W."/>
            <person name="Jiang J."/>
            <person name="Leong S.A."/>
            <person name="Iwama H."/>
            <person name="Gojobori T."/>
            <person name="Itoh T."/>
            <person name="Niimura Y."/>
            <person name="Fujii Y."/>
            <person name="Habara T."/>
            <person name="Sakai H."/>
            <person name="Sato Y."/>
            <person name="Wilson G."/>
            <person name="Kumar K."/>
            <person name="McCouch S."/>
            <person name="Juretic N."/>
            <person name="Hoen D."/>
            <person name="Wright S."/>
            <person name="Bruskiewich R."/>
            <person name="Bureau T."/>
            <person name="Miyao A."/>
            <person name="Hirochika H."/>
            <person name="Nishikawa T."/>
            <person name="Kadowaki K."/>
            <person name="Sugiura M."/>
            <person name="Burr B."/>
            <person name="Sasaki T."/>
        </authorList>
    </citation>
    <scope>NUCLEOTIDE SEQUENCE [LARGE SCALE GENOMIC DNA]</scope>
    <source>
        <strain evidence="2">cv. Nipponbare</strain>
    </source>
</reference>
<protein>
    <submittedName>
        <fullName evidence="1">Os10g0363350 protein</fullName>
    </submittedName>
</protein>
<evidence type="ECO:0000313" key="2">
    <source>
        <dbReference type="Proteomes" id="UP000000763"/>
    </source>
</evidence>
<evidence type="ECO:0000313" key="1">
    <source>
        <dbReference type="EMBL" id="BAH94840.1"/>
    </source>
</evidence>